<feature type="region of interest" description="Disordered" evidence="1">
    <location>
        <begin position="411"/>
        <end position="468"/>
    </location>
</feature>
<name>A0A0M8PB59_9EURO</name>
<feature type="region of interest" description="Disordered" evidence="1">
    <location>
        <begin position="600"/>
        <end position="678"/>
    </location>
</feature>
<keyword evidence="4" id="KW-1185">Reference proteome</keyword>
<reference evidence="3 4" key="1">
    <citation type="submission" date="2015-08" db="EMBL/GenBank/DDBJ databases">
        <title>Genome sequencing of Penicillium nordicum.</title>
        <authorList>
            <person name="Nguyen H.D."/>
            <person name="Seifert K.A."/>
        </authorList>
    </citation>
    <scope>NUCLEOTIDE SEQUENCE [LARGE SCALE GENOMIC DNA]</scope>
    <source>
        <strain evidence="3 4">DAOMC 185683</strain>
    </source>
</reference>
<dbReference type="InterPro" id="IPR037508">
    <property type="entry name" value="Msb1/Mug8"/>
</dbReference>
<feature type="region of interest" description="Disordered" evidence="1">
    <location>
        <begin position="861"/>
        <end position="1065"/>
    </location>
</feature>
<feature type="compositionally biased region" description="Polar residues" evidence="1">
    <location>
        <begin position="624"/>
        <end position="637"/>
    </location>
</feature>
<evidence type="ECO:0000259" key="2">
    <source>
        <dbReference type="Pfam" id="PF08101"/>
    </source>
</evidence>
<dbReference type="OrthoDB" id="3362494at2759"/>
<feature type="region of interest" description="Disordered" evidence="1">
    <location>
        <begin position="717"/>
        <end position="845"/>
    </location>
</feature>
<feature type="compositionally biased region" description="Polar residues" evidence="1">
    <location>
        <begin position="988"/>
        <end position="1012"/>
    </location>
</feature>
<feature type="compositionally biased region" description="Low complexity" evidence="1">
    <location>
        <begin position="1022"/>
        <end position="1033"/>
    </location>
</feature>
<evidence type="ECO:0000256" key="1">
    <source>
        <dbReference type="SAM" id="MobiDB-lite"/>
    </source>
</evidence>
<dbReference type="AlphaFoldDB" id="A0A0M8PB59"/>
<accession>A0A0M8PB59</accession>
<proteinExistence type="predicted"/>
<dbReference type="CDD" id="cd04401">
    <property type="entry name" value="RhoGAP_fMSB1"/>
    <property type="match status" value="1"/>
</dbReference>
<feature type="compositionally biased region" description="Polar residues" evidence="1">
    <location>
        <begin position="434"/>
        <end position="450"/>
    </location>
</feature>
<feature type="compositionally biased region" description="Basic and acidic residues" evidence="1">
    <location>
        <begin position="656"/>
        <end position="666"/>
    </location>
</feature>
<dbReference type="Proteomes" id="UP000037696">
    <property type="component" value="Unassembled WGS sequence"/>
</dbReference>
<feature type="domain" description="Meiotically up-regulated protein Msb1/Mug8" evidence="2">
    <location>
        <begin position="90"/>
        <end position="575"/>
    </location>
</feature>
<feature type="compositionally biased region" description="Basic and acidic residues" evidence="1">
    <location>
        <begin position="947"/>
        <end position="959"/>
    </location>
</feature>
<dbReference type="STRING" id="229535.A0A0M8PB59"/>
<feature type="compositionally biased region" description="Basic residues" evidence="1">
    <location>
        <begin position="601"/>
        <end position="612"/>
    </location>
</feature>
<evidence type="ECO:0000313" key="4">
    <source>
        <dbReference type="Proteomes" id="UP000037696"/>
    </source>
</evidence>
<comment type="caution">
    <text evidence="3">The sequence shown here is derived from an EMBL/GenBank/DDBJ whole genome shotgun (WGS) entry which is preliminary data.</text>
</comment>
<feature type="compositionally biased region" description="Basic and acidic residues" evidence="1">
    <location>
        <begin position="802"/>
        <end position="814"/>
    </location>
</feature>
<sequence>MYILADQIPDQGSFYFVLLLPGLQDIPDTPRRFNYSLGLIYPKNRIPDMSFFSRVFRGKDSTSTKKQAKPTAVNTAPAKPKWTDAWQRTEVAPEEVQDLVRGCVHELKARALDTPFLLLPFRPSSDPSAARTFIRNYFNQSFDKGSPVNGDVLSQELRLTEPMVLCGVMKWCWSRLPGGVVTWEAYETFKMGEHDSDMARDAFSTFIPIGGDSDARTNIILDFFDLLAAIAAHGKSNGLGGRKLSRYAGWWAFEHIDTGSGFEAAYKNWAVAADATSHLFFAYLRSLSPDVHRGVSGISSLPISLQSLVEATEYPPETPTLLQVTTTKVVMIVENVSPTPFSLLRRAKNFEYRDDDWHLQEFSNYEDPVSALTDECLRVLRCISSANQSSVSSTKQSTSLRDASWSRFEDIGFGGSIDSDPEDEPKETAPPATGMTTKSGPAGSLQSVPQSGGGDLGRPTTPSWADFMSSGFADENGLKSHVSPLLLPPDKVLPPIASARGMSSQSHKRSLDIEPDLEPAELASITTLDMDDSFWWVWISSLSGDEPSTRKAVFGRCALLETRIRDTKWLILEEQIKGAAPEPEAGAQIVEKKRFFSFGSRRGKLSRRKSSAKKMPNIEDSYKRPNNQGTHSKTSIGPDQHKRIQEAAAALQKKHREQEAEAKENRAAPNNSRYSKTNSVMTLQPAIVNEASQAMKWTKNYDKGAFRAAYLKDDRAGTGHLEELQDAPEPISKDTEEEPATPLTPLPTNTSKSGPPPLPKEAAAAVSTPLPPSPKEAPTKLVNGTTPQEEKPTTKPAVVGEPTERRDSVDEAGKKPKKKTGNSAFKSMFSAKKKPEQQQLPVKPADVKEISNVAATRAALEAKARAAQESGPVKKKPLPVAAAAAAVTPVATKVEKPSSPEPVQPTVKEPAENPPSPTPPSASLKENGAPPKTRRAVEYDALSRVSTNERDAADQEFCKFDQGPLSDQPAFVPEDSPKDDKFAVQKTEVPQTPTNGNGVRPETATSPDSTEATQDRWKAIREAAAQRTAAANEEQAHEHDTEANTRTSQSERTDEGDTSGEETIEARVARIKARVAELTGSAEDGQRR</sequence>
<dbReference type="InterPro" id="IPR012965">
    <property type="entry name" value="Msb1/Mug8_dom"/>
</dbReference>
<dbReference type="Pfam" id="PF08101">
    <property type="entry name" value="Msb1-Mug8_dom"/>
    <property type="match status" value="1"/>
</dbReference>
<dbReference type="EMBL" id="LHQQ01000050">
    <property type="protein sequence ID" value="KOS45014.1"/>
    <property type="molecule type" value="Genomic_DNA"/>
</dbReference>
<gene>
    <name evidence="3" type="ORF">ACN38_g4012</name>
</gene>
<feature type="compositionally biased region" description="Low complexity" evidence="1">
    <location>
        <begin position="878"/>
        <end position="892"/>
    </location>
</feature>
<feature type="compositionally biased region" description="Polar residues" evidence="1">
    <location>
        <begin position="668"/>
        <end position="678"/>
    </location>
</feature>
<dbReference type="PANTHER" id="PTHR28093:SF1">
    <property type="entry name" value="MORPHOGENESIS-RELATED PROTEIN MSB1"/>
    <property type="match status" value="1"/>
</dbReference>
<protein>
    <recommendedName>
        <fullName evidence="2">Meiotically up-regulated protein Msb1/Mug8 domain-containing protein</fullName>
    </recommendedName>
</protein>
<organism evidence="3 4">
    <name type="scientific">Penicillium nordicum</name>
    <dbReference type="NCBI Taxonomy" id="229535"/>
    <lineage>
        <taxon>Eukaryota</taxon>
        <taxon>Fungi</taxon>
        <taxon>Dikarya</taxon>
        <taxon>Ascomycota</taxon>
        <taxon>Pezizomycotina</taxon>
        <taxon>Eurotiomycetes</taxon>
        <taxon>Eurotiomycetidae</taxon>
        <taxon>Eurotiales</taxon>
        <taxon>Aspergillaceae</taxon>
        <taxon>Penicillium</taxon>
    </lineage>
</organism>
<dbReference type="PANTHER" id="PTHR28093">
    <property type="entry name" value="MORPHOGENESIS-RELATED PROTEIN MSB1"/>
    <property type="match status" value="1"/>
</dbReference>
<feature type="compositionally biased region" description="Basic and acidic residues" evidence="1">
    <location>
        <begin position="1034"/>
        <end position="1055"/>
    </location>
</feature>
<evidence type="ECO:0000313" key="3">
    <source>
        <dbReference type="EMBL" id="KOS45014.1"/>
    </source>
</evidence>